<dbReference type="AlphaFoldDB" id="A0A857JCD5"/>
<dbReference type="RefSeq" id="WP_160554209.1">
    <property type="nucleotide sequence ID" value="NZ_CP047650.1"/>
</dbReference>
<organism evidence="1 2">
    <name type="scientific">Xylophilus rhododendri</name>
    <dbReference type="NCBI Taxonomy" id="2697032"/>
    <lineage>
        <taxon>Bacteria</taxon>
        <taxon>Pseudomonadati</taxon>
        <taxon>Pseudomonadota</taxon>
        <taxon>Betaproteobacteria</taxon>
        <taxon>Burkholderiales</taxon>
        <taxon>Xylophilus</taxon>
    </lineage>
</organism>
<name>A0A857JCD5_9BURK</name>
<gene>
    <name evidence="1" type="ORF">GT347_21910</name>
</gene>
<evidence type="ECO:0000313" key="1">
    <source>
        <dbReference type="EMBL" id="QHJ00399.1"/>
    </source>
</evidence>
<dbReference type="Proteomes" id="UP000464787">
    <property type="component" value="Chromosome"/>
</dbReference>
<dbReference type="EMBL" id="CP047650">
    <property type="protein sequence ID" value="QHJ00399.1"/>
    <property type="molecule type" value="Genomic_DNA"/>
</dbReference>
<proteinExistence type="predicted"/>
<sequence length="91" mass="10109">MKKQTTSVTPEPTPSQTPDQVQALLREINVLASNAIQLALQGTGEEEDKDQRILLLRQAMERVGWIADVALRRLGEPGAFESAEDWMLAHV</sequence>
<accession>A0A857JCD5</accession>
<keyword evidence="2" id="KW-1185">Reference proteome</keyword>
<evidence type="ECO:0000313" key="2">
    <source>
        <dbReference type="Proteomes" id="UP000464787"/>
    </source>
</evidence>
<reference evidence="1 2" key="1">
    <citation type="submission" date="2020-01" db="EMBL/GenBank/DDBJ databases">
        <title>Genome sequencing of strain KACC 21265.</title>
        <authorList>
            <person name="Heo J."/>
            <person name="Kim S.-J."/>
            <person name="Kim J.-S."/>
            <person name="Hong S.-B."/>
            <person name="Kwon S.-W."/>
        </authorList>
    </citation>
    <scope>NUCLEOTIDE SEQUENCE [LARGE SCALE GENOMIC DNA]</scope>
    <source>
        <strain evidence="1 2">KACC 21265</strain>
    </source>
</reference>
<protein>
    <submittedName>
        <fullName evidence="1">Uncharacterized protein</fullName>
    </submittedName>
</protein>
<dbReference type="KEGG" id="xyk:GT347_21910"/>